<evidence type="ECO:0000313" key="4">
    <source>
        <dbReference type="Proteomes" id="UP001596287"/>
    </source>
</evidence>
<evidence type="ECO:0000256" key="2">
    <source>
        <dbReference type="ARBA" id="ARBA00022737"/>
    </source>
</evidence>
<dbReference type="InterPro" id="IPR050216">
    <property type="entry name" value="LRR_domain-containing"/>
</dbReference>
<evidence type="ECO:0000256" key="1">
    <source>
        <dbReference type="ARBA" id="ARBA00022614"/>
    </source>
</evidence>
<reference evidence="4" key="1">
    <citation type="journal article" date="2019" name="Int. J. Syst. Evol. Microbiol.">
        <title>The Global Catalogue of Microorganisms (GCM) 10K type strain sequencing project: providing services to taxonomists for standard genome sequencing and annotation.</title>
        <authorList>
            <consortium name="The Broad Institute Genomics Platform"/>
            <consortium name="The Broad Institute Genome Sequencing Center for Infectious Disease"/>
            <person name="Wu L."/>
            <person name="Ma J."/>
        </authorList>
    </citation>
    <scope>NUCLEOTIDE SEQUENCE [LARGE SCALE GENOMIC DNA]</scope>
    <source>
        <strain evidence="4">CCUG 49679</strain>
    </source>
</reference>
<keyword evidence="2" id="KW-0677">Repeat</keyword>
<dbReference type="Proteomes" id="UP001596287">
    <property type="component" value="Unassembled WGS sequence"/>
</dbReference>
<sequence>MNKYFLVFAFSVVTFSVFAQKKKTKQIPPPIKKEIIISTEIQEPKTQNELEYNIVMPENAATQITAKKINGKDIQIKSLKEFENIHFSELKELRFSTMVSGKYLDNTILDKIFNEGTQLEVLEIDNFAIESFPEIKIPNRILKKLMLEKNNLKVLPSSLSNLVALENFSSGNPLENLPENFSQLKNLKELGLHYTEFSEFPKSIFGLNKLTVLYVSGNYGSSNKIKEIPDLLDQLPNLTEFGVTNASLSSVPKSFSTLKKIEKVDFSYNQFADFPEVLALSSDVQYVPFANNPLNWGKFFASIKKIKWSGLFFLNETGFSKKQYEEIQKILSKIDVYYDGMND</sequence>
<dbReference type="RefSeq" id="WP_379791217.1">
    <property type="nucleotide sequence ID" value="NZ_JBHSQB010000005.1"/>
</dbReference>
<proteinExistence type="predicted"/>
<dbReference type="PANTHER" id="PTHR48051">
    <property type="match status" value="1"/>
</dbReference>
<comment type="caution">
    <text evidence="3">The sequence shown here is derived from an EMBL/GenBank/DDBJ whole genome shotgun (WGS) entry which is preliminary data.</text>
</comment>
<accession>A0ABW1PM20</accession>
<organism evidence="3 4">
    <name type="scientific">Flavobacterium qiangtangense</name>
    <dbReference type="NCBI Taxonomy" id="1442595"/>
    <lineage>
        <taxon>Bacteria</taxon>
        <taxon>Pseudomonadati</taxon>
        <taxon>Bacteroidota</taxon>
        <taxon>Flavobacteriia</taxon>
        <taxon>Flavobacteriales</taxon>
        <taxon>Flavobacteriaceae</taxon>
        <taxon>Flavobacterium</taxon>
    </lineage>
</organism>
<dbReference type="SUPFAM" id="SSF52047">
    <property type="entry name" value="RNI-like"/>
    <property type="match status" value="1"/>
</dbReference>
<dbReference type="EMBL" id="JBHSQB010000005">
    <property type="protein sequence ID" value="MFC6096349.1"/>
    <property type="molecule type" value="Genomic_DNA"/>
</dbReference>
<gene>
    <name evidence="3" type="ORF">ACFPVY_06785</name>
</gene>
<keyword evidence="1" id="KW-0433">Leucine-rich repeat</keyword>
<keyword evidence="4" id="KW-1185">Reference proteome</keyword>
<evidence type="ECO:0000313" key="3">
    <source>
        <dbReference type="EMBL" id="MFC6096349.1"/>
    </source>
</evidence>
<dbReference type="InterPro" id="IPR032675">
    <property type="entry name" value="LRR_dom_sf"/>
</dbReference>
<protein>
    <submittedName>
        <fullName evidence="3">Leucine-rich repeat domain-containing protein</fullName>
    </submittedName>
</protein>
<dbReference type="Gene3D" id="3.80.10.10">
    <property type="entry name" value="Ribonuclease Inhibitor"/>
    <property type="match status" value="1"/>
</dbReference>
<name>A0ABW1PM20_9FLAO</name>
<dbReference type="PANTHER" id="PTHR48051:SF54">
    <property type="entry name" value="LEUCINE-RICH REPEAT-CONTAINING PROTEIN"/>
    <property type="match status" value="1"/>
</dbReference>